<keyword evidence="7 9" id="KW-0067">ATP-binding</keyword>
<evidence type="ECO:0000256" key="10">
    <source>
        <dbReference type="SAM" id="MobiDB-lite"/>
    </source>
</evidence>
<dbReference type="InterPro" id="IPR001208">
    <property type="entry name" value="MCM_dom"/>
</dbReference>
<keyword evidence="5" id="KW-0378">Hydrolase</keyword>
<dbReference type="Gene3D" id="3.40.50.300">
    <property type="entry name" value="P-loop containing nucleotide triphosphate hydrolases"/>
    <property type="match status" value="1"/>
</dbReference>
<dbReference type="CDD" id="cd17761">
    <property type="entry name" value="MCM_arch"/>
    <property type="match status" value="1"/>
</dbReference>
<dbReference type="EMBL" id="JAVKPK010000011">
    <property type="protein sequence ID" value="MDR7664953.1"/>
    <property type="molecule type" value="Genomic_DNA"/>
</dbReference>
<evidence type="ECO:0000256" key="6">
    <source>
        <dbReference type="ARBA" id="ARBA00022806"/>
    </source>
</evidence>
<evidence type="ECO:0000256" key="1">
    <source>
        <dbReference type="ARBA" id="ARBA00008010"/>
    </source>
</evidence>
<evidence type="ECO:0000259" key="11">
    <source>
        <dbReference type="PROSITE" id="PS50051"/>
    </source>
</evidence>
<organism evidence="12 13">
    <name type="scientific">Methanosarcina baikalica</name>
    <dbReference type="NCBI Taxonomy" id="3073890"/>
    <lineage>
        <taxon>Archaea</taxon>
        <taxon>Methanobacteriati</taxon>
        <taxon>Methanobacteriota</taxon>
        <taxon>Stenosarchaea group</taxon>
        <taxon>Methanomicrobia</taxon>
        <taxon>Methanosarcinales</taxon>
        <taxon>Methanosarcinaceae</taxon>
        <taxon>Methanosarcina</taxon>
    </lineage>
</organism>
<evidence type="ECO:0000256" key="8">
    <source>
        <dbReference type="ARBA" id="ARBA00023125"/>
    </source>
</evidence>
<dbReference type="InterPro" id="IPR027925">
    <property type="entry name" value="MCM_N"/>
</dbReference>
<dbReference type="InterPro" id="IPR008047">
    <property type="entry name" value="MCM_4"/>
</dbReference>
<keyword evidence="8 9" id="KW-0238">DNA-binding</keyword>
<dbReference type="PROSITE" id="PS50051">
    <property type="entry name" value="MCM_2"/>
    <property type="match status" value="1"/>
</dbReference>
<proteinExistence type="inferred from homology"/>
<evidence type="ECO:0000256" key="5">
    <source>
        <dbReference type="ARBA" id="ARBA00022801"/>
    </source>
</evidence>
<dbReference type="SMART" id="SM00350">
    <property type="entry name" value="MCM"/>
    <property type="match status" value="1"/>
</dbReference>
<dbReference type="InterPro" id="IPR041562">
    <property type="entry name" value="MCM_lid"/>
</dbReference>
<dbReference type="PRINTS" id="PR01657">
    <property type="entry name" value="MCMFAMILY"/>
</dbReference>
<evidence type="ECO:0000256" key="2">
    <source>
        <dbReference type="ARBA" id="ARBA00012551"/>
    </source>
</evidence>
<dbReference type="InterPro" id="IPR012340">
    <property type="entry name" value="NA-bd_OB-fold"/>
</dbReference>
<keyword evidence="13" id="KW-1185">Reference proteome</keyword>
<dbReference type="Gene3D" id="2.40.50.140">
    <property type="entry name" value="Nucleic acid-binding proteins"/>
    <property type="match status" value="1"/>
</dbReference>
<dbReference type="Pfam" id="PF00493">
    <property type="entry name" value="MCM"/>
    <property type="match status" value="1"/>
</dbReference>
<dbReference type="InterPro" id="IPR033762">
    <property type="entry name" value="MCM_OB"/>
</dbReference>
<dbReference type="Pfam" id="PF17207">
    <property type="entry name" value="MCM_OB"/>
    <property type="match status" value="1"/>
</dbReference>
<feature type="compositionally biased region" description="Polar residues" evidence="10">
    <location>
        <begin position="187"/>
        <end position="200"/>
    </location>
</feature>
<keyword evidence="4 9" id="KW-0547">Nucleotide-binding</keyword>
<feature type="region of interest" description="Disordered" evidence="10">
    <location>
        <begin position="187"/>
        <end position="210"/>
    </location>
</feature>
<dbReference type="Pfam" id="PF17855">
    <property type="entry name" value="MCM_lid"/>
    <property type="match status" value="1"/>
</dbReference>
<dbReference type="Proteomes" id="UP001246244">
    <property type="component" value="Unassembled WGS sequence"/>
</dbReference>
<protein>
    <recommendedName>
        <fullName evidence="2">DNA helicase</fullName>
        <ecNumber evidence="2">3.6.4.12</ecNumber>
    </recommendedName>
</protein>
<keyword evidence="3" id="KW-0235">DNA replication</keyword>
<accession>A0ABU2CZ14</accession>
<comment type="caution">
    <text evidence="12">The sequence shown here is derived from an EMBL/GenBank/DDBJ whole genome shotgun (WGS) entry which is preliminary data.</text>
</comment>
<dbReference type="PANTHER" id="PTHR11630">
    <property type="entry name" value="DNA REPLICATION LICENSING FACTOR MCM FAMILY MEMBER"/>
    <property type="match status" value="1"/>
</dbReference>
<dbReference type="RefSeq" id="WP_310574980.1">
    <property type="nucleotide sequence ID" value="NZ_JAVKPK010000011.1"/>
</dbReference>
<dbReference type="EC" id="3.6.4.12" evidence="2"/>
<evidence type="ECO:0000256" key="3">
    <source>
        <dbReference type="ARBA" id="ARBA00022705"/>
    </source>
</evidence>
<evidence type="ECO:0000256" key="9">
    <source>
        <dbReference type="RuleBase" id="RU004070"/>
    </source>
</evidence>
<keyword evidence="6" id="KW-0347">Helicase</keyword>
<gene>
    <name evidence="12" type="ORF">RG963_03950</name>
</gene>
<feature type="domain" description="MCM C-terminal AAA(+) ATPase" evidence="11">
    <location>
        <begin position="276"/>
        <end position="483"/>
    </location>
</feature>
<evidence type="ECO:0000256" key="7">
    <source>
        <dbReference type="ARBA" id="ARBA00022840"/>
    </source>
</evidence>
<name>A0ABU2CZ14_9EURY</name>
<dbReference type="Gene3D" id="2.20.28.10">
    <property type="match status" value="1"/>
</dbReference>
<evidence type="ECO:0000313" key="12">
    <source>
        <dbReference type="EMBL" id="MDR7664953.1"/>
    </source>
</evidence>
<dbReference type="InterPro" id="IPR027417">
    <property type="entry name" value="P-loop_NTPase"/>
</dbReference>
<sequence length="702" mass="78633">MTETESKWDEKLKRFFKDYYWNEILQLANEYPDQRSLGVDFTDIEKYDRELSKEFLEHPGELIQAAEAALKEIDLPVEKSLEQAHVRIIKIPNRISIRELRSKHLSRFVAIEGMIRKATEVRPRITKAAFQCLRCGHLTVVEQNSFKFEEPFAGCENDTCGKKGPFKVMIEDSTFIDAQKLQIQESPENLKGGSQPQSLEVDSEDDLTGNVTPGDRVIINGVLKSRQRTLKDGKSTFYDLVIEANSIEHLDKDYDELEITAEDEEQILELSRDPVIYDKIVGSIAPSIYGYEDIKEALALQLFSGVVKNLPDGSRIRGDIHVMLVGDPGIAKSQLLRYVVKLSPRGVFTSGRSASASGLTAAAVKDDLNDGRWTIEGGALVMADMGIAAVDEMDKMKTEDKSALHEAMEQQTISIAKAGIIATLKSRCALLGAANPKYGRFDRYEGLAEQINMPPALLSRFDLIFVLLDTPNHALDSRIANHIIQSHYAGELFEQRQKLPGSQITEEHVEAEMEVIEPVIEAEIMRKYVAYARKNVYPVMESDARSHLINFYTGLRKTGESKDTPVPVTARQLEALVRLSEASARVRLSNIITLEDAERTVKIVMNCLKNVGIDPDTGALDADILASGTSMSQRNKIKNLKDIIKKLSERHPGKEGAPLEEVYTEAESKHGIDRIHAEEYIKKMKQGGDLLSPDQNHIRLVN</sequence>
<dbReference type="Gene3D" id="3.30.1640.10">
    <property type="entry name" value="mini-chromosome maintenance (MCM) complex, chain A, domain 1"/>
    <property type="match status" value="1"/>
</dbReference>
<comment type="similarity">
    <text evidence="1 9">Belongs to the MCM family.</text>
</comment>
<dbReference type="SUPFAM" id="SSF50249">
    <property type="entry name" value="Nucleic acid-binding proteins"/>
    <property type="match status" value="1"/>
</dbReference>
<evidence type="ECO:0000313" key="13">
    <source>
        <dbReference type="Proteomes" id="UP001246244"/>
    </source>
</evidence>
<dbReference type="PRINTS" id="PR01660">
    <property type="entry name" value="MCMPROTEIN4"/>
</dbReference>
<dbReference type="InterPro" id="IPR031327">
    <property type="entry name" value="MCM"/>
</dbReference>
<dbReference type="PANTHER" id="PTHR11630:SF66">
    <property type="entry name" value="DNA REPLICATION LICENSING FACTOR MCM4"/>
    <property type="match status" value="1"/>
</dbReference>
<dbReference type="Gene3D" id="1.10.10.10">
    <property type="entry name" value="Winged helix-like DNA-binding domain superfamily/Winged helix DNA-binding domain"/>
    <property type="match status" value="1"/>
</dbReference>
<reference evidence="13" key="1">
    <citation type="submission" date="2023-07" db="EMBL/GenBank/DDBJ databases">
        <title>Whole-genome sequencing of a new Methanosarcina sp. Z-7115.</title>
        <authorList>
            <person name="Zhilina T.N."/>
            <person name="Merkel A.Y."/>
        </authorList>
    </citation>
    <scope>NUCLEOTIDE SEQUENCE [LARGE SCALE GENOMIC DNA]</scope>
    <source>
        <strain evidence="13">Z-7115</strain>
    </source>
</reference>
<evidence type="ECO:0000256" key="4">
    <source>
        <dbReference type="ARBA" id="ARBA00022741"/>
    </source>
</evidence>
<dbReference type="Pfam" id="PF14551">
    <property type="entry name" value="MCM_N"/>
    <property type="match status" value="1"/>
</dbReference>
<dbReference type="SUPFAM" id="SSF52540">
    <property type="entry name" value="P-loop containing nucleoside triphosphate hydrolases"/>
    <property type="match status" value="1"/>
</dbReference>
<dbReference type="InterPro" id="IPR036388">
    <property type="entry name" value="WH-like_DNA-bd_sf"/>
</dbReference>